<comment type="caution">
    <text evidence="3">The sequence shown here is derived from an EMBL/GenBank/DDBJ whole genome shotgun (WGS) entry which is preliminary data.</text>
</comment>
<protein>
    <submittedName>
        <fullName evidence="3">BatA domain-containing protein</fullName>
    </submittedName>
</protein>
<feature type="domain" description="Aerotolerance regulator N-terminal" evidence="2">
    <location>
        <begin position="1"/>
        <end position="76"/>
    </location>
</feature>
<evidence type="ECO:0000256" key="1">
    <source>
        <dbReference type="SAM" id="Phobius"/>
    </source>
</evidence>
<evidence type="ECO:0000313" key="3">
    <source>
        <dbReference type="EMBL" id="MFC5269549.1"/>
    </source>
</evidence>
<dbReference type="Pfam" id="PF07584">
    <property type="entry name" value="BatA"/>
    <property type="match status" value="1"/>
</dbReference>
<organism evidence="3 4">
    <name type="scientific">Adhaeribacter terreus</name>
    <dbReference type="NCBI Taxonomy" id="529703"/>
    <lineage>
        <taxon>Bacteria</taxon>
        <taxon>Pseudomonadati</taxon>
        <taxon>Bacteroidota</taxon>
        <taxon>Cytophagia</taxon>
        <taxon>Cytophagales</taxon>
        <taxon>Hymenobacteraceae</taxon>
        <taxon>Adhaeribacter</taxon>
    </lineage>
</organism>
<dbReference type="Proteomes" id="UP001596161">
    <property type="component" value="Unassembled WGS sequence"/>
</dbReference>
<keyword evidence="1" id="KW-0812">Transmembrane</keyword>
<gene>
    <name evidence="3" type="ORF">ACFPIB_02935</name>
</gene>
<dbReference type="InterPro" id="IPR029062">
    <property type="entry name" value="Class_I_gatase-like"/>
</dbReference>
<keyword evidence="4" id="KW-1185">Reference proteome</keyword>
<dbReference type="PANTHER" id="PTHR37464:SF1">
    <property type="entry name" value="BLL2463 PROTEIN"/>
    <property type="match status" value="1"/>
</dbReference>
<keyword evidence="1" id="KW-0472">Membrane</keyword>
<dbReference type="InterPro" id="IPR024163">
    <property type="entry name" value="Aerotolerance_reg_N"/>
</dbReference>
<feature type="transmembrane region" description="Helical" evidence="1">
    <location>
        <begin position="56"/>
        <end position="78"/>
    </location>
</feature>
<feature type="transmembrane region" description="Helical" evidence="1">
    <location>
        <begin position="648"/>
        <end position="667"/>
    </location>
</feature>
<evidence type="ECO:0000259" key="2">
    <source>
        <dbReference type="Pfam" id="PF07584"/>
    </source>
</evidence>
<dbReference type="SUPFAM" id="SSF52317">
    <property type="entry name" value="Class I glutamine amidotransferase-like"/>
    <property type="match status" value="1"/>
</dbReference>
<dbReference type="NCBIfam" id="TIGR02226">
    <property type="entry name" value="two_anch"/>
    <property type="match status" value="1"/>
</dbReference>
<dbReference type="RefSeq" id="WP_378015930.1">
    <property type="nucleotide sequence ID" value="NZ_JBHSKT010000002.1"/>
</dbReference>
<sequence length="670" mass="75512">MVLQAPYFLFGLFAIAIPVIIHLVQLRKPQRVLFTNVAFIRQVENITSNQRKLKHWLILLSRILFLIFMVLVFCQPFIPAADSAVSKSQKINAYLDNSGSMQNEAEAGGISLMDKAIDEMSKISENFPDQTGISLLDNAFKTGSWRNLNKKNVTNALHEISFSPAQRKADVIFSRLVGNSLQNNSITFWFSDFQRSTFDQTFFSKIDTVSEINLVKLTPAAVNNIFIDSVALEDELVRVNENNRLLVKVANRGTDQKSNISLKLFIGNLQAATTSVTVEANSSANAQLDFRLTQGGMQQARLEVEDQPVTFDNKYYFTLNPTEAIRILDISNAALTNTSRLFSNEPIFKYQQVSSGLVNSRNIAQADIVLLNEIDNLDAALLDNLNKYVKEGGNLMIIPNGEKKGISFSKLFSSLGLPVIVSNDTAIAQLALPDIKNPFFRNIFSSLDKRLQMPRAPKMLTWPRSDDDLLVFKNGSNFLSQFSSGKGKVYVFAAPLTSETNEFSRNALFVPVMYKMALSSHDSEQQLAYNFSQRIFSLPVKALDVRKNVFSLEKDSLKFIPEQQLRNGKMYFTVPAEMQEAGFYDLKHSDSTVAMLAFNYPKSESYLDTYSAEELRQLIPNKNVKIFEAGSNASFSDQFIRDTQGTSLWQYCLLLSLFFLLVEILLIRFL</sequence>
<accession>A0ABW0E9K8</accession>
<reference evidence="4" key="1">
    <citation type="journal article" date="2019" name="Int. J. Syst. Evol. Microbiol.">
        <title>The Global Catalogue of Microorganisms (GCM) 10K type strain sequencing project: providing services to taxonomists for standard genome sequencing and annotation.</title>
        <authorList>
            <consortium name="The Broad Institute Genomics Platform"/>
            <consortium name="The Broad Institute Genome Sequencing Center for Infectious Disease"/>
            <person name="Wu L."/>
            <person name="Ma J."/>
        </authorList>
    </citation>
    <scope>NUCLEOTIDE SEQUENCE [LARGE SCALE GENOMIC DNA]</scope>
    <source>
        <strain evidence="4">KACC 12602</strain>
    </source>
</reference>
<proteinExistence type="predicted"/>
<dbReference type="InterPro" id="IPR011933">
    <property type="entry name" value="Double_TM_dom"/>
</dbReference>
<dbReference type="EMBL" id="JBHSKT010000002">
    <property type="protein sequence ID" value="MFC5269549.1"/>
    <property type="molecule type" value="Genomic_DNA"/>
</dbReference>
<evidence type="ECO:0000313" key="4">
    <source>
        <dbReference type="Proteomes" id="UP001596161"/>
    </source>
</evidence>
<name>A0ABW0E9K8_9BACT</name>
<keyword evidence="1" id="KW-1133">Transmembrane helix</keyword>
<dbReference type="PANTHER" id="PTHR37464">
    <property type="entry name" value="BLL2463 PROTEIN"/>
    <property type="match status" value="1"/>
</dbReference>
<feature type="transmembrane region" description="Helical" evidence="1">
    <location>
        <begin position="6"/>
        <end position="24"/>
    </location>
</feature>